<evidence type="ECO:0000313" key="7">
    <source>
        <dbReference type="Proteomes" id="UP000765509"/>
    </source>
</evidence>
<dbReference type="Pfam" id="PF01764">
    <property type="entry name" value="Lipase_3"/>
    <property type="match status" value="1"/>
</dbReference>
<evidence type="ECO:0000259" key="5">
    <source>
        <dbReference type="Pfam" id="PF01764"/>
    </source>
</evidence>
<dbReference type="AlphaFoldDB" id="A0A9Q3FFV9"/>
<dbReference type="PANTHER" id="PTHR45856:SF25">
    <property type="entry name" value="FUNGAL LIPASE-LIKE DOMAIN-CONTAINING PROTEIN"/>
    <property type="match status" value="1"/>
</dbReference>
<dbReference type="SUPFAM" id="SSF53474">
    <property type="entry name" value="alpha/beta-Hydrolases"/>
    <property type="match status" value="1"/>
</dbReference>
<dbReference type="Proteomes" id="UP000765509">
    <property type="component" value="Unassembled WGS sequence"/>
</dbReference>
<sequence>MHWCRRGGLTSHPTRRRREQIISGIYYYSVAITIEMRKLLRTILPFLSIALQFTYTFPFNIERRQVTDAPNSTQNDLDIVDPVAIQADSIPWYQLDPFQQDHIRFHCYLSMAAYGDYKNLCPSTFAVQGNEFEILQEFETNLGQKGFVARVPLMQKVVIVFKGYDSYTPLSWDPVQIDIGRPLAGCGQNCTAGRGVLDLYNSARLATDNWSLAKSAVNATGLKFSVTGHGIGGSVAQLAALDLGSGGWVHYAHSQAAPRSMSPAAAQILGKMFQGESGQHVIANNDFFPHIIPRSESFTRVSTAVWIFGNQTEWMRSCNYYPENKACLGNGTSIPDNYYYFTPMGQCGAANKGF</sequence>
<dbReference type="PANTHER" id="PTHR45856">
    <property type="entry name" value="ALPHA/BETA-HYDROLASES SUPERFAMILY PROTEIN"/>
    <property type="match status" value="1"/>
</dbReference>
<dbReference type="InterPro" id="IPR051218">
    <property type="entry name" value="Sec_MonoDiacylglyc_Lipase"/>
</dbReference>
<protein>
    <recommendedName>
        <fullName evidence="5">Fungal lipase-type domain-containing protein</fullName>
    </recommendedName>
</protein>
<comment type="catalytic activity">
    <reaction evidence="3">
        <text>a diacylglycerol + H2O = a monoacylglycerol + a fatty acid + H(+)</text>
        <dbReference type="Rhea" id="RHEA:32731"/>
        <dbReference type="ChEBI" id="CHEBI:15377"/>
        <dbReference type="ChEBI" id="CHEBI:15378"/>
        <dbReference type="ChEBI" id="CHEBI:17408"/>
        <dbReference type="ChEBI" id="CHEBI:18035"/>
        <dbReference type="ChEBI" id="CHEBI:28868"/>
    </reaction>
</comment>
<comment type="caution">
    <text evidence="6">The sequence shown here is derived from an EMBL/GenBank/DDBJ whole genome shotgun (WGS) entry which is preliminary data.</text>
</comment>
<feature type="domain" description="Fungal lipase-type" evidence="5">
    <location>
        <begin position="187"/>
        <end position="294"/>
    </location>
</feature>
<comment type="similarity">
    <text evidence="2">Belongs to the AB hydrolase superfamily. Lipase family. Class 3 subfamily.</text>
</comment>
<dbReference type="GO" id="GO:0006629">
    <property type="term" value="P:lipid metabolic process"/>
    <property type="evidence" value="ECO:0007669"/>
    <property type="project" value="InterPro"/>
</dbReference>
<keyword evidence="7" id="KW-1185">Reference proteome</keyword>
<evidence type="ECO:0000256" key="2">
    <source>
        <dbReference type="ARBA" id="ARBA00043996"/>
    </source>
</evidence>
<dbReference type="InterPro" id="IPR029058">
    <property type="entry name" value="AB_hydrolase_fold"/>
</dbReference>
<gene>
    <name evidence="6" type="ORF">O181_076848</name>
</gene>
<proteinExistence type="inferred from homology"/>
<evidence type="ECO:0000256" key="3">
    <source>
        <dbReference type="ARBA" id="ARBA00047591"/>
    </source>
</evidence>
<dbReference type="EMBL" id="AVOT02041772">
    <property type="protein sequence ID" value="MBW0537133.1"/>
    <property type="molecule type" value="Genomic_DNA"/>
</dbReference>
<evidence type="ECO:0000256" key="4">
    <source>
        <dbReference type="ARBA" id="ARBA00048461"/>
    </source>
</evidence>
<dbReference type="OrthoDB" id="426718at2759"/>
<name>A0A9Q3FFV9_9BASI</name>
<evidence type="ECO:0000313" key="6">
    <source>
        <dbReference type="EMBL" id="MBW0537133.1"/>
    </source>
</evidence>
<dbReference type="InterPro" id="IPR002921">
    <property type="entry name" value="Fungal_lipase-type"/>
</dbReference>
<dbReference type="Gene3D" id="3.40.50.1820">
    <property type="entry name" value="alpha/beta hydrolase"/>
    <property type="match status" value="1"/>
</dbReference>
<comment type="catalytic activity">
    <reaction evidence="4">
        <text>a monoacylglycerol + H2O = glycerol + a fatty acid + H(+)</text>
        <dbReference type="Rhea" id="RHEA:15245"/>
        <dbReference type="ChEBI" id="CHEBI:15377"/>
        <dbReference type="ChEBI" id="CHEBI:15378"/>
        <dbReference type="ChEBI" id="CHEBI:17408"/>
        <dbReference type="ChEBI" id="CHEBI:17754"/>
        <dbReference type="ChEBI" id="CHEBI:28868"/>
    </reaction>
</comment>
<keyword evidence="1" id="KW-1015">Disulfide bond</keyword>
<organism evidence="6 7">
    <name type="scientific">Austropuccinia psidii MF-1</name>
    <dbReference type="NCBI Taxonomy" id="1389203"/>
    <lineage>
        <taxon>Eukaryota</taxon>
        <taxon>Fungi</taxon>
        <taxon>Dikarya</taxon>
        <taxon>Basidiomycota</taxon>
        <taxon>Pucciniomycotina</taxon>
        <taxon>Pucciniomycetes</taxon>
        <taxon>Pucciniales</taxon>
        <taxon>Sphaerophragmiaceae</taxon>
        <taxon>Austropuccinia</taxon>
    </lineage>
</organism>
<accession>A0A9Q3FFV9</accession>
<evidence type="ECO:0000256" key="1">
    <source>
        <dbReference type="ARBA" id="ARBA00023157"/>
    </source>
</evidence>
<reference evidence="6" key="1">
    <citation type="submission" date="2021-03" db="EMBL/GenBank/DDBJ databases">
        <title>Draft genome sequence of rust myrtle Austropuccinia psidii MF-1, a brazilian biotype.</title>
        <authorList>
            <person name="Quecine M.C."/>
            <person name="Pachon D.M.R."/>
            <person name="Bonatelli M.L."/>
            <person name="Correr F.H."/>
            <person name="Franceschini L.M."/>
            <person name="Leite T.F."/>
            <person name="Margarido G.R.A."/>
            <person name="Almeida C.A."/>
            <person name="Ferrarezi J.A."/>
            <person name="Labate C.A."/>
        </authorList>
    </citation>
    <scope>NUCLEOTIDE SEQUENCE</scope>
    <source>
        <strain evidence="6">MF-1</strain>
    </source>
</reference>